<keyword evidence="1" id="KW-0539">Nucleus</keyword>
<dbReference type="GO" id="GO:0005634">
    <property type="term" value="C:nucleus"/>
    <property type="evidence" value="ECO:0007669"/>
    <property type="project" value="TreeGrafter"/>
</dbReference>
<dbReference type="Proteomes" id="UP000829364">
    <property type="component" value="Chromosome 4"/>
</dbReference>
<gene>
    <name evidence="2" type="ORF">JDV02_004711</name>
</gene>
<reference evidence="2" key="1">
    <citation type="submission" date="2021-11" db="EMBL/GenBank/DDBJ databases">
        <title>Purpureocillium_takamizusanense_genome.</title>
        <authorList>
            <person name="Nguyen N.-H."/>
        </authorList>
    </citation>
    <scope>NUCLEOTIDE SEQUENCE</scope>
    <source>
        <strain evidence="2">PT3</strain>
    </source>
</reference>
<keyword evidence="3" id="KW-1185">Reference proteome</keyword>
<dbReference type="KEGG" id="ptkz:JDV02_004711"/>
<dbReference type="RefSeq" id="XP_047841924.1">
    <property type="nucleotide sequence ID" value="XM_047985944.1"/>
</dbReference>
<dbReference type="GeneID" id="72066663"/>
<dbReference type="GO" id="GO:0045944">
    <property type="term" value="P:positive regulation of transcription by RNA polymerase II"/>
    <property type="evidence" value="ECO:0007669"/>
    <property type="project" value="TreeGrafter"/>
</dbReference>
<proteinExistence type="predicted"/>
<evidence type="ECO:0000256" key="1">
    <source>
        <dbReference type="ARBA" id="ARBA00023242"/>
    </source>
</evidence>
<dbReference type="AlphaFoldDB" id="A0A9Q8QEF3"/>
<evidence type="ECO:0008006" key="4">
    <source>
        <dbReference type="Google" id="ProtNLM"/>
    </source>
</evidence>
<dbReference type="OrthoDB" id="407832at2759"/>
<dbReference type="PANTHER" id="PTHR37534:SF2">
    <property type="entry name" value="N-ACETYLTRANSFERASE DOMAIN-CONTAINING PROTEIN"/>
    <property type="match status" value="1"/>
</dbReference>
<dbReference type="PANTHER" id="PTHR37534">
    <property type="entry name" value="TRANSCRIPTIONAL ACTIVATOR PROTEIN UGA3"/>
    <property type="match status" value="1"/>
</dbReference>
<evidence type="ECO:0000313" key="2">
    <source>
        <dbReference type="EMBL" id="UNI18443.1"/>
    </source>
</evidence>
<dbReference type="GO" id="GO:0000976">
    <property type="term" value="F:transcription cis-regulatory region binding"/>
    <property type="evidence" value="ECO:0007669"/>
    <property type="project" value="TreeGrafter"/>
</dbReference>
<evidence type="ECO:0000313" key="3">
    <source>
        <dbReference type="Proteomes" id="UP000829364"/>
    </source>
</evidence>
<dbReference type="EMBL" id="CP086357">
    <property type="protein sequence ID" value="UNI18443.1"/>
    <property type="molecule type" value="Genomic_DNA"/>
</dbReference>
<dbReference type="GO" id="GO:0003700">
    <property type="term" value="F:DNA-binding transcription factor activity"/>
    <property type="evidence" value="ECO:0007669"/>
    <property type="project" value="TreeGrafter"/>
</dbReference>
<accession>A0A9Q8QEF3</accession>
<name>A0A9Q8QEF3_9HYPO</name>
<sequence>MPRVYNKEGDEVRPVCGLCSSKGLFCTRSEKPVTFIPQQGPSSKRKHVAVVEEEEKVTREGEQPDIAVASSPRVALARADTAAALHHYVSAIAAWYDLGDPARHFATVVPLLALEEPLLFCGVVAVAAMHLGKTTTTATTKTAGARAALAMAGVYHAECVARLIALGEGSALLENGVALATVCLLRSYEILDEEIDPNRHLQGAYSLASRRGLLNDAPNALFTAGFWNYLREDISFSLFQGCPLKMDLNGVVVPPGDAALPPGHLHAASLILGRVINAVFQRPVVGSEEWMELLRVTKAWYGSLSSAQKPFSRIEGAGGGGGGGELTKVWFLEDSHASAMHYFLTICCILTISASPEQLAHLPPAHDGAAAADDSAPSRDDLLDGYASEICAIAFTARIPSVLVNAFGPMSYSAKYIRNAAVRHGVLGNLTGCKRVIGWPAEKLMDDLKAAWWTAGGN</sequence>
<protein>
    <recommendedName>
        <fullName evidence="4">Zn(2)-C6 fungal-type domain-containing protein</fullName>
    </recommendedName>
</protein>
<organism evidence="2 3">
    <name type="scientific">Purpureocillium takamizusanense</name>
    <dbReference type="NCBI Taxonomy" id="2060973"/>
    <lineage>
        <taxon>Eukaryota</taxon>
        <taxon>Fungi</taxon>
        <taxon>Dikarya</taxon>
        <taxon>Ascomycota</taxon>
        <taxon>Pezizomycotina</taxon>
        <taxon>Sordariomycetes</taxon>
        <taxon>Hypocreomycetidae</taxon>
        <taxon>Hypocreales</taxon>
        <taxon>Ophiocordycipitaceae</taxon>
        <taxon>Purpureocillium</taxon>
    </lineage>
</organism>